<feature type="compositionally biased region" description="Basic residues" evidence="3">
    <location>
        <begin position="2060"/>
        <end position="2086"/>
    </location>
</feature>
<protein>
    <recommendedName>
        <fullName evidence="2">Transaldolase</fullName>
        <ecNumber evidence="2">2.2.1.2</ecNumber>
    </recommendedName>
</protein>
<keyword evidence="1" id="KW-0704">Schiff base</keyword>
<feature type="compositionally biased region" description="Acidic residues" evidence="3">
    <location>
        <begin position="1661"/>
        <end position="1673"/>
    </location>
</feature>
<proteinExistence type="predicted"/>
<feature type="compositionally biased region" description="Acidic residues" evidence="3">
    <location>
        <begin position="1182"/>
        <end position="1206"/>
    </location>
</feature>
<feature type="region of interest" description="Disordered" evidence="3">
    <location>
        <begin position="1581"/>
        <end position="1626"/>
    </location>
</feature>
<feature type="region of interest" description="Disordered" evidence="3">
    <location>
        <begin position="515"/>
        <end position="538"/>
    </location>
</feature>
<feature type="compositionally biased region" description="Low complexity" evidence="3">
    <location>
        <begin position="2088"/>
        <end position="2097"/>
    </location>
</feature>
<feature type="region of interest" description="Disordered" evidence="3">
    <location>
        <begin position="1101"/>
        <end position="1262"/>
    </location>
</feature>
<dbReference type="InterPro" id="IPR013785">
    <property type="entry name" value="Aldolase_TIM"/>
</dbReference>
<feature type="region of interest" description="Disordered" evidence="3">
    <location>
        <begin position="1655"/>
        <end position="1886"/>
    </location>
</feature>
<dbReference type="Pfam" id="PF00923">
    <property type="entry name" value="TAL_FSA"/>
    <property type="match status" value="1"/>
</dbReference>
<feature type="compositionally biased region" description="Polar residues" evidence="3">
    <location>
        <begin position="2108"/>
        <end position="2121"/>
    </location>
</feature>
<comment type="caution">
    <text evidence="4">The sequence shown here is derived from an EMBL/GenBank/DDBJ whole genome shotgun (WGS) entry which is preliminary data.</text>
</comment>
<feature type="compositionally biased region" description="Basic and acidic residues" evidence="3">
    <location>
        <begin position="1246"/>
        <end position="1262"/>
    </location>
</feature>
<dbReference type="EC" id="2.2.1.2" evidence="2"/>
<dbReference type="Proteomes" id="UP000736672">
    <property type="component" value="Unassembled WGS sequence"/>
</dbReference>
<keyword evidence="2" id="KW-0808">Transferase</keyword>
<reference evidence="4" key="1">
    <citation type="journal article" date="2021" name="Nat. Commun.">
        <title>Genetic determinants of endophytism in the Arabidopsis root mycobiome.</title>
        <authorList>
            <person name="Mesny F."/>
            <person name="Miyauchi S."/>
            <person name="Thiergart T."/>
            <person name="Pickel B."/>
            <person name="Atanasova L."/>
            <person name="Karlsson M."/>
            <person name="Huettel B."/>
            <person name="Barry K.W."/>
            <person name="Haridas S."/>
            <person name="Chen C."/>
            <person name="Bauer D."/>
            <person name="Andreopoulos W."/>
            <person name="Pangilinan J."/>
            <person name="LaButti K."/>
            <person name="Riley R."/>
            <person name="Lipzen A."/>
            <person name="Clum A."/>
            <person name="Drula E."/>
            <person name="Henrissat B."/>
            <person name="Kohler A."/>
            <person name="Grigoriev I.V."/>
            <person name="Martin F.M."/>
            <person name="Hacquard S."/>
        </authorList>
    </citation>
    <scope>NUCLEOTIDE SEQUENCE</scope>
    <source>
        <strain evidence="4">FSSC 5 MPI-SDFR-AT-0091</strain>
    </source>
</reference>
<evidence type="ECO:0000256" key="1">
    <source>
        <dbReference type="ARBA" id="ARBA00023270"/>
    </source>
</evidence>
<gene>
    <name evidence="4" type="ORF">B0J15DRAFT_452653</name>
</gene>
<feature type="compositionally biased region" description="Pro residues" evidence="3">
    <location>
        <begin position="1972"/>
        <end position="1983"/>
    </location>
</feature>
<feature type="compositionally biased region" description="Basic and acidic residues" evidence="3">
    <location>
        <begin position="1792"/>
        <end position="1808"/>
    </location>
</feature>
<organism evidence="4 5">
    <name type="scientific">Fusarium solani</name>
    <name type="common">Filamentous fungus</name>
    <dbReference type="NCBI Taxonomy" id="169388"/>
    <lineage>
        <taxon>Eukaryota</taxon>
        <taxon>Fungi</taxon>
        <taxon>Dikarya</taxon>
        <taxon>Ascomycota</taxon>
        <taxon>Pezizomycotina</taxon>
        <taxon>Sordariomycetes</taxon>
        <taxon>Hypocreomycetidae</taxon>
        <taxon>Hypocreales</taxon>
        <taxon>Nectriaceae</taxon>
        <taxon>Fusarium</taxon>
        <taxon>Fusarium solani species complex</taxon>
    </lineage>
</organism>
<feature type="region of interest" description="Disordered" evidence="3">
    <location>
        <begin position="1940"/>
        <end position="2130"/>
    </location>
</feature>
<feature type="compositionally biased region" description="Basic and acidic residues" evidence="3">
    <location>
        <begin position="1581"/>
        <end position="1594"/>
    </location>
</feature>
<dbReference type="InterPro" id="IPR001585">
    <property type="entry name" value="TAL/FSA"/>
</dbReference>
<accession>A0A9P9GJ96</accession>
<dbReference type="GO" id="GO:0004801">
    <property type="term" value="F:transaldolase activity"/>
    <property type="evidence" value="ECO:0007669"/>
    <property type="project" value="UniProtKB-EC"/>
</dbReference>
<evidence type="ECO:0000256" key="3">
    <source>
        <dbReference type="SAM" id="MobiDB-lite"/>
    </source>
</evidence>
<evidence type="ECO:0000256" key="2">
    <source>
        <dbReference type="RuleBase" id="RU000501"/>
    </source>
</evidence>
<keyword evidence="5" id="KW-1185">Reference proteome</keyword>
<evidence type="ECO:0000313" key="5">
    <source>
        <dbReference type="Proteomes" id="UP000736672"/>
    </source>
</evidence>
<dbReference type="GO" id="GO:0005975">
    <property type="term" value="P:carbohydrate metabolic process"/>
    <property type="evidence" value="ECO:0007669"/>
    <property type="project" value="InterPro"/>
</dbReference>
<feature type="compositionally biased region" description="Basic and acidic residues" evidence="3">
    <location>
        <begin position="1993"/>
        <end position="2014"/>
    </location>
</feature>
<feature type="compositionally biased region" description="Low complexity" evidence="3">
    <location>
        <begin position="1711"/>
        <end position="1721"/>
    </location>
</feature>
<keyword evidence="2" id="KW-0570">Pentose shunt</keyword>
<name>A0A9P9GJ96_FUSSL</name>
<comment type="catalytic activity">
    <reaction evidence="2">
        <text>D-sedoheptulose 7-phosphate + D-glyceraldehyde 3-phosphate = D-erythrose 4-phosphate + beta-D-fructose 6-phosphate</text>
        <dbReference type="Rhea" id="RHEA:17053"/>
        <dbReference type="ChEBI" id="CHEBI:16897"/>
        <dbReference type="ChEBI" id="CHEBI:57483"/>
        <dbReference type="ChEBI" id="CHEBI:57634"/>
        <dbReference type="ChEBI" id="CHEBI:59776"/>
        <dbReference type="EC" id="2.2.1.2"/>
    </reaction>
</comment>
<feature type="compositionally biased region" description="Acidic residues" evidence="3">
    <location>
        <begin position="2020"/>
        <end position="2042"/>
    </location>
</feature>
<feature type="compositionally biased region" description="Basic and acidic residues" evidence="3">
    <location>
        <begin position="1101"/>
        <end position="1116"/>
    </location>
</feature>
<dbReference type="SUPFAM" id="SSF51569">
    <property type="entry name" value="Aldolase"/>
    <property type="match status" value="1"/>
</dbReference>
<dbReference type="PANTHER" id="PTHR10683:SF34">
    <property type="entry name" value="TRANSALDOLASE"/>
    <property type="match status" value="1"/>
</dbReference>
<dbReference type="OrthoDB" id="4850289at2759"/>
<dbReference type="PANTHER" id="PTHR10683">
    <property type="entry name" value="TRANSALDOLASE"/>
    <property type="match status" value="1"/>
</dbReference>
<feature type="compositionally biased region" description="Acidic residues" evidence="3">
    <location>
        <begin position="1809"/>
        <end position="1828"/>
    </location>
</feature>
<dbReference type="Gene3D" id="3.20.20.70">
    <property type="entry name" value="Aldolase class I"/>
    <property type="match status" value="1"/>
</dbReference>
<feature type="compositionally biased region" description="Acidic residues" evidence="3">
    <location>
        <begin position="526"/>
        <end position="538"/>
    </location>
</feature>
<dbReference type="InterPro" id="IPR018225">
    <property type="entry name" value="Transaldolase_AS"/>
</dbReference>
<dbReference type="GO" id="GO:0009052">
    <property type="term" value="P:pentose-phosphate shunt, non-oxidative branch"/>
    <property type="evidence" value="ECO:0007669"/>
    <property type="project" value="TreeGrafter"/>
</dbReference>
<evidence type="ECO:0000313" key="4">
    <source>
        <dbReference type="EMBL" id="KAH7240589.1"/>
    </source>
</evidence>
<comment type="pathway">
    <text evidence="2">Carbohydrate degradation; pentose phosphate pathway; D-glyceraldehyde 3-phosphate and beta-D-fructose 6-phosphate from D-ribose 5-phosphate and D-xylulose 5-phosphate (non-oxidative stage): step 2/3.</text>
</comment>
<dbReference type="PROSITE" id="PS00958">
    <property type="entry name" value="TRANSALDOLASE_2"/>
    <property type="match status" value="1"/>
</dbReference>
<sequence>MSTLLDALRQTSQVDCDTLDSDVARELGPFVDCTSNQAIAFFEVSRPLVGQSLLHHESLIAEAIRDAREALKGLQGSATFEEFVVEILMVKLQLLTLPNLTGYVHIQTNPKLSYSAAGTIDNAYRIIDIFKALAPGFDTKRVCIKIPSTWEGLQACRSLEMKGIATLATTMFCMEQAALAAEAQCTYIAPYVNELKVHFEEGYVDQNKAFDFCREAQAYYISHSFRTQVLAASLTSVDEVMQLAGIQHVTISPNLLRGLASTDLSSWNGILGEYFAQGPANKSWETRDYGALVKDESAWRLAFTRSGFGASEGKIIQAINYFAGFQEKLEELDIPLSAAFGTGEPTPYVSPESAAKRVNPTITPQDRDWRRMHFTFTELHKSDKTLQKILSEHFTYHEARMLLASDRADIKSLQDANTERYNALLQGRFRGVERDLVSKLTMMYFGLPVEPLTSLLEELVNEFGLDQPNVPMYNVQPPLHFLSAHQARNWGKDSLRGELTNLLPVQQTTFVPQKEPVMGLRGGDGDDHDESDSDDGDDAMGYISPDDVFPHTIKRDYWPQFETTALPKDEWIYLYGHTGCVPFVPRKWRSYAKALRQILRLDHTSPHSDPEDPEDPIDYILVHFNRKTKKATTIDDELHLTEDSPAMKYLLEHFTGDTTIDHEDCCAFFATYAGEHPPHPRHWEPHPEQFETDLAKIGRYVFDAKSGPGKNAISYAYIAFPKTKTATFTIDKFGCNQFNANFRMAMDVLLGKPRTFEPEHGLLRIVDRNKPDTEILPPIVFDAMGQMQWVWEMLHPLNNPGADWMVDWMGMSGYSTTAVIVPNYYPDPHPHLLSGEVWTGMSPFEDAFEVIQDAVTEAFNEETIARMDSIIVKGRISSFEIPTNRPYLLEERLQLGKELRGMIMDECLLILPVWRAGESKLFPAWPTTSDVYTDFPPLNSRLGTLFKLIDSLCSATNHRRDWRRAKDVILLKSLPPWDALETPKTESPAFLLTTETTEGEWLAIRSAITSCDVSVSFLKASEADWWRSIAKSNIWGVRPDFGDDDFRSWFWNKHPWGEVQAYMIKKVDGSKSLPIPRQLKQEAKAAAEELPFAKKSKVGVDGRKGTVKAKDKKRESAFSSRRHFGTSPIFDRPKSPYISPDNRRPIFIESEEEETTQSSEDPLQEEQTESPDQGRLPPDADLWGEDDESMRDVEDDAQDEAEEEGEPSSQQDRRPRVEFASDSEYGDDVASVTSGPSDAPVTFAERTSRFKPMEPIDKDDRARTWAEQPGIFEGWDPKAWPSCNDLGIPITAAPTEKVFRTSDNVPMMTKAVLTPSEQAELQNSFFGVRNIALKRAMQCPFQGCDFSHRLDEPEAIEQHAKLVHQAKKCMWCDEPLFEWWSPEQRMAHLRKNHQVKLIRALGMKPPAGDKPKTSFASGSHWQQSTGSQATNLARKLQPPRQLTYPLPWYDYPGPLVHDDPPMTCPLPDCFANNFEYLQSRQIWDHFVKKHPNGTLDRCPLCHLPFVYTTDDKETGKKVKEHYPEDECIKHFDCHIWELWDSLMPKGKYATYDFVVDLPPPGPYEDLDADEEVMALFAARSKDAARRRGGEKTTRPEGAAVRPQEERREDTAQEEEAADTSAKDPRCPFFEKCGAVIESMTDEQFRRHIRVSHPKEVQMVDFDSEDGEETEEEAPGPRTRTPAPAPRPAIQPEVTETTEAEGAQTDESNRPSSSTVQSGTSTSKKRKRNMKPRNQAMSQGSEDELSGLASDTPSRTSRTRTREKLVPIDLQPLEETDAYAPAASESRSSATQGRERPFKKPRKERQPRDDDGEYEDDGDSTDDEPEEESQAPKRPRRARSPDWVKRLGPGSPDFEPSDDMYCSKCLRKAPKSGNKSPSRSPLGREKELECHSDLNRCCRIRNGEGVPENLPNRSGWIRAADLPAKLGQIKSQFTSKYPAYNRTIYPTKPSDNNASVWRSDPNNEDNEPFWNIPWPPYEGQPPFPGSWEDPGIPAEERGRKKRRDSWQGRQEDDPLYRYQSDEDSDDDLKPDEDDIAELQEEASNDNSIDTGAEEDDGPATKKAKKTPGTKPKLKPKPKAKRTMKPRGKAASSQPSRASSRVRQKKSGGAKSQGQASRASQGVSEDASGAGE</sequence>
<comment type="function">
    <text evidence="2">Catalyzes the rate-limiting step of the non-oxidative phase in the pentose phosphate pathway. Catalyzes the reversible conversion of sedheptulose-7-phosphate and D-glyceraldehyde 3-phosphate into erythrose-4-phosphate and beta-D-fructose 6-phosphate.</text>
</comment>
<dbReference type="EMBL" id="JAGTJS010000020">
    <property type="protein sequence ID" value="KAH7240589.1"/>
    <property type="molecule type" value="Genomic_DNA"/>
</dbReference>